<gene>
    <name evidence="1" type="ORF">OCH239_18600</name>
</gene>
<dbReference type="Proteomes" id="UP000022447">
    <property type="component" value="Unassembled WGS sequence"/>
</dbReference>
<dbReference type="RefSeq" id="WP_037267041.1">
    <property type="nucleotide sequence ID" value="NZ_JALZ01000060.1"/>
</dbReference>
<dbReference type="STRING" id="1449350.OCH239_18600"/>
<sequence length="72" mass="7889">MLFTVFLAICAQDVPTARCAESTAIQWVVAPEPQSMAVCGMYGQQLAAELQLLRSDRYLKVFCRPLGAPVDV</sequence>
<protein>
    <recommendedName>
        <fullName evidence="3">Ribosomal protein S27</fullName>
    </recommendedName>
</protein>
<proteinExistence type="predicted"/>
<evidence type="ECO:0000313" key="1">
    <source>
        <dbReference type="EMBL" id="ETX12026.1"/>
    </source>
</evidence>
<dbReference type="OrthoDB" id="7864919at2"/>
<keyword evidence="2" id="KW-1185">Reference proteome</keyword>
<evidence type="ECO:0000313" key="2">
    <source>
        <dbReference type="Proteomes" id="UP000022447"/>
    </source>
</evidence>
<reference evidence="1 2" key="1">
    <citation type="submission" date="2014-01" db="EMBL/GenBank/DDBJ databases">
        <title>Roseivivax halodurans JCM 10272 Genome Sequencing.</title>
        <authorList>
            <person name="Lai Q."/>
            <person name="Li G."/>
            <person name="Shao Z."/>
        </authorList>
    </citation>
    <scope>NUCLEOTIDE SEQUENCE [LARGE SCALE GENOMIC DNA]</scope>
    <source>
        <strain evidence="1 2">JCM 10272</strain>
    </source>
</reference>
<dbReference type="EMBL" id="JALZ01000060">
    <property type="protein sequence ID" value="ETX12026.1"/>
    <property type="molecule type" value="Genomic_DNA"/>
</dbReference>
<organism evidence="1 2">
    <name type="scientific">Roseivivax halodurans JCM 10272</name>
    <dbReference type="NCBI Taxonomy" id="1449350"/>
    <lineage>
        <taxon>Bacteria</taxon>
        <taxon>Pseudomonadati</taxon>
        <taxon>Pseudomonadota</taxon>
        <taxon>Alphaproteobacteria</taxon>
        <taxon>Rhodobacterales</taxon>
        <taxon>Roseobacteraceae</taxon>
        <taxon>Roseivivax</taxon>
    </lineage>
</organism>
<dbReference type="AlphaFoldDB" id="X7E9Z3"/>
<evidence type="ECO:0008006" key="3">
    <source>
        <dbReference type="Google" id="ProtNLM"/>
    </source>
</evidence>
<dbReference type="eggNOG" id="ENOG5033B5T">
    <property type="taxonomic scope" value="Bacteria"/>
</dbReference>
<name>X7E9Z3_9RHOB</name>
<accession>X7E9Z3</accession>
<comment type="caution">
    <text evidence="1">The sequence shown here is derived from an EMBL/GenBank/DDBJ whole genome shotgun (WGS) entry which is preliminary data.</text>
</comment>